<sequence>MIIPIVLPRMKQAGELSSCRVKAGDIRSLVRVTSITTEGKVFFNRQTVMFLSNDMIDLKRKDVVRLRYAAVFADGICSLPDESS</sequence>
<dbReference type="EMBL" id="AZHX01000765">
    <property type="protein sequence ID" value="ETX06186.1"/>
    <property type="molecule type" value="Genomic_DNA"/>
</dbReference>
<organism evidence="1 2">
    <name type="scientific">Candidatus Entotheonella gemina</name>
    <dbReference type="NCBI Taxonomy" id="1429439"/>
    <lineage>
        <taxon>Bacteria</taxon>
        <taxon>Pseudomonadati</taxon>
        <taxon>Nitrospinota/Tectimicrobiota group</taxon>
        <taxon>Candidatus Tectimicrobiota</taxon>
        <taxon>Candidatus Entotheonellia</taxon>
        <taxon>Candidatus Entotheonellales</taxon>
        <taxon>Candidatus Entotheonellaceae</taxon>
        <taxon>Candidatus Entotheonella</taxon>
    </lineage>
</organism>
<keyword evidence="2" id="KW-1185">Reference proteome</keyword>
<reference evidence="1 2" key="1">
    <citation type="journal article" date="2014" name="Nature">
        <title>An environmental bacterial taxon with a large and distinct metabolic repertoire.</title>
        <authorList>
            <person name="Wilson M.C."/>
            <person name="Mori T."/>
            <person name="Ruckert C."/>
            <person name="Uria A.R."/>
            <person name="Helf M.J."/>
            <person name="Takada K."/>
            <person name="Gernert C."/>
            <person name="Steffens U.A."/>
            <person name="Heycke N."/>
            <person name="Schmitt S."/>
            <person name="Rinke C."/>
            <person name="Helfrich E.J."/>
            <person name="Brachmann A.O."/>
            <person name="Gurgui C."/>
            <person name="Wakimoto T."/>
            <person name="Kracht M."/>
            <person name="Crusemann M."/>
            <person name="Hentschel U."/>
            <person name="Abe I."/>
            <person name="Matsunaga S."/>
            <person name="Kalinowski J."/>
            <person name="Takeyama H."/>
            <person name="Piel J."/>
        </authorList>
    </citation>
    <scope>NUCLEOTIDE SEQUENCE [LARGE SCALE GENOMIC DNA]</scope>
    <source>
        <strain evidence="2">TSY2</strain>
    </source>
</reference>
<gene>
    <name evidence="1" type="ORF">ETSY2_18640</name>
</gene>
<evidence type="ECO:0000313" key="2">
    <source>
        <dbReference type="Proteomes" id="UP000019140"/>
    </source>
</evidence>
<dbReference type="AlphaFoldDB" id="W4M8E4"/>
<proteinExistence type="predicted"/>
<evidence type="ECO:0000313" key="1">
    <source>
        <dbReference type="EMBL" id="ETX06186.1"/>
    </source>
</evidence>
<dbReference type="HOGENOM" id="CLU_2521433_0_0_7"/>
<name>W4M8E4_9BACT</name>
<dbReference type="Proteomes" id="UP000019140">
    <property type="component" value="Unassembled WGS sequence"/>
</dbReference>
<accession>W4M8E4</accession>
<protein>
    <submittedName>
        <fullName evidence="1">Uncharacterized protein</fullName>
    </submittedName>
</protein>
<comment type="caution">
    <text evidence="1">The sequence shown here is derived from an EMBL/GenBank/DDBJ whole genome shotgun (WGS) entry which is preliminary data.</text>
</comment>